<dbReference type="Gene3D" id="3.40.50.720">
    <property type="entry name" value="NAD(P)-binding Rossmann-like Domain"/>
    <property type="match status" value="2"/>
</dbReference>
<protein>
    <recommendedName>
        <fullName evidence="2">NAD-dependent epimerase/dehydratase domain-containing protein</fullName>
    </recommendedName>
</protein>
<dbReference type="SUPFAM" id="SSF51735">
    <property type="entry name" value="NAD(P)-binding Rossmann-fold domains"/>
    <property type="match status" value="1"/>
</dbReference>
<comment type="caution">
    <text evidence="3">The sequence shown here is derived from an EMBL/GenBank/DDBJ whole genome shotgun (WGS) entry which is preliminary data.</text>
</comment>
<name>A0A1F5G4Z2_9BACT</name>
<dbReference type="InterPro" id="IPR001509">
    <property type="entry name" value="Epimerase_deHydtase"/>
</dbReference>
<evidence type="ECO:0000313" key="4">
    <source>
        <dbReference type="Proteomes" id="UP000176628"/>
    </source>
</evidence>
<dbReference type="PANTHER" id="PTHR43000">
    <property type="entry name" value="DTDP-D-GLUCOSE 4,6-DEHYDRATASE-RELATED"/>
    <property type="match status" value="1"/>
</dbReference>
<reference evidence="3 4" key="1">
    <citation type="journal article" date="2016" name="Nat. Commun.">
        <title>Thousands of microbial genomes shed light on interconnected biogeochemical processes in an aquifer system.</title>
        <authorList>
            <person name="Anantharaman K."/>
            <person name="Brown C.T."/>
            <person name="Hug L.A."/>
            <person name="Sharon I."/>
            <person name="Castelle C.J."/>
            <person name="Probst A.J."/>
            <person name="Thomas B.C."/>
            <person name="Singh A."/>
            <person name="Wilkins M.J."/>
            <person name="Karaoz U."/>
            <person name="Brodie E.L."/>
            <person name="Williams K.H."/>
            <person name="Hubbard S.S."/>
            <person name="Banfield J.F."/>
        </authorList>
    </citation>
    <scope>NUCLEOTIDE SEQUENCE [LARGE SCALE GENOMIC DNA]</scope>
</reference>
<organism evidence="3 4">
    <name type="scientific">Candidatus Curtissbacteria bacterium RBG_16_39_7</name>
    <dbReference type="NCBI Taxonomy" id="1797707"/>
    <lineage>
        <taxon>Bacteria</taxon>
        <taxon>Candidatus Curtissiibacteriota</taxon>
    </lineage>
</organism>
<sequence length="373" mass="42051">MKVLVTGGAGFIGSHTVDALLAKGHEVKILDSLQERVHPFGKPSWVPKEAEFINGDVSNRDDLIKALGGVKRIFHLAAYQDYLPDFSTFIHTNTESTALIFELILEKKLPIEKIVFASSQAVCGEGKYKCPKHGVVYPHQRTLDQLLKGDWEVKCPKDCKNKLTPLLIDEETISPVTTYGISKLAIEHLALLLGKKYNIPTVCLRYTYAQGPRNSFYNAYSGIMRISVMRALHGKPPIVYEDGAQRRDFINIADVVNANILAMEAKRADFQVFNVGGGHIYTVLEFVKAVCKITNPSLQPEIPGMFRVGDTRHTVDDISKLEKLGWKPEIPIEQSIKEYVNWVKTQPHFEDYYRNAEQDLKRQGVLLKAKIKQ</sequence>
<dbReference type="Proteomes" id="UP000176628">
    <property type="component" value="Unassembled WGS sequence"/>
</dbReference>
<feature type="domain" description="NAD-dependent epimerase/dehydratase" evidence="2">
    <location>
        <begin position="170"/>
        <end position="276"/>
    </location>
</feature>
<accession>A0A1F5G4Z2</accession>
<evidence type="ECO:0000259" key="2">
    <source>
        <dbReference type="Pfam" id="PF01370"/>
    </source>
</evidence>
<evidence type="ECO:0000256" key="1">
    <source>
        <dbReference type="ARBA" id="ARBA00007637"/>
    </source>
</evidence>
<dbReference type="InterPro" id="IPR036291">
    <property type="entry name" value="NAD(P)-bd_dom_sf"/>
</dbReference>
<evidence type="ECO:0000313" key="3">
    <source>
        <dbReference type="EMBL" id="OGD86953.1"/>
    </source>
</evidence>
<gene>
    <name evidence="3" type="ORF">A2Z23_01690</name>
</gene>
<dbReference type="Pfam" id="PF01370">
    <property type="entry name" value="Epimerase"/>
    <property type="match status" value="2"/>
</dbReference>
<dbReference type="AlphaFoldDB" id="A0A1F5G4Z2"/>
<dbReference type="Gene3D" id="3.90.25.10">
    <property type="entry name" value="UDP-galactose 4-epimerase, domain 1"/>
    <property type="match status" value="1"/>
</dbReference>
<comment type="similarity">
    <text evidence="1">Belongs to the NAD(P)-dependent epimerase/dehydratase family.</text>
</comment>
<dbReference type="EMBL" id="MFAV01000001">
    <property type="protein sequence ID" value="OGD86953.1"/>
    <property type="molecule type" value="Genomic_DNA"/>
</dbReference>
<feature type="domain" description="NAD-dependent epimerase/dehydratase" evidence="2">
    <location>
        <begin position="3"/>
        <end position="129"/>
    </location>
</feature>
<proteinExistence type="inferred from homology"/>